<protein>
    <submittedName>
        <fullName evidence="2">Mediator of RNA polymerase II transcription subunit 29</fullName>
    </submittedName>
</protein>
<proteinExistence type="predicted"/>
<dbReference type="PANTHER" id="PTHR33223">
    <property type="entry name" value="CCHC-TYPE DOMAIN-CONTAINING PROTEIN"/>
    <property type="match status" value="1"/>
</dbReference>
<dbReference type="PANTHER" id="PTHR33223:SF11">
    <property type="entry name" value="ELEMENT PROTEIN, PUTATIVE-RELATED"/>
    <property type="match status" value="1"/>
</dbReference>
<reference evidence="2" key="1">
    <citation type="submission" date="2025-08" db="UniProtKB">
        <authorList>
            <consortium name="RefSeq"/>
        </authorList>
    </citation>
    <scope>IDENTIFICATION</scope>
</reference>
<sequence>MSNNNNNNNNNSENTLGNNENQIHQNQGDLQNIDVVPSPQNSPRQSREGTPAPESRADQQEQSEHFEGADEALQKVIDARVSKALQALKQLKEQNERIEQIPGVPPVIKGVDVDKYSQQPWKPSADPLPIPKKFKMPNISKYDGTTDPRDHVTAFTTGVKGND</sequence>
<feature type="region of interest" description="Disordered" evidence="1">
    <location>
        <begin position="1"/>
        <end position="71"/>
    </location>
</feature>
<organism evidence="2">
    <name type="scientific">Nicotiana tabacum</name>
    <name type="common">Common tobacco</name>
    <dbReference type="NCBI Taxonomy" id="4097"/>
    <lineage>
        <taxon>Eukaryota</taxon>
        <taxon>Viridiplantae</taxon>
        <taxon>Streptophyta</taxon>
        <taxon>Embryophyta</taxon>
        <taxon>Tracheophyta</taxon>
        <taxon>Spermatophyta</taxon>
        <taxon>Magnoliopsida</taxon>
        <taxon>eudicotyledons</taxon>
        <taxon>Gunneridae</taxon>
        <taxon>Pentapetalae</taxon>
        <taxon>asterids</taxon>
        <taxon>lamiids</taxon>
        <taxon>Solanales</taxon>
        <taxon>Solanaceae</taxon>
        <taxon>Nicotianoideae</taxon>
        <taxon>Nicotianeae</taxon>
        <taxon>Nicotiana</taxon>
    </lineage>
</organism>
<feature type="region of interest" description="Disordered" evidence="1">
    <location>
        <begin position="118"/>
        <end position="163"/>
    </location>
</feature>
<name>A0A1S4BTL3_TOBAC</name>
<evidence type="ECO:0000256" key="1">
    <source>
        <dbReference type="SAM" id="MobiDB-lite"/>
    </source>
</evidence>
<dbReference type="KEGG" id="nta:107811743"/>
<accession>A0A1S4BTL3</accession>
<dbReference type="OMA" id="PKECRKA"/>
<dbReference type="PaxDb" id="4097-A0A1S4BTL3"/>
<dbReference type="AlphaFoldDB" id="A0A1S4BTL3"/>
<gene>
    <name evidence="2" type="primary">LOC107811743</name>
</gene>
<feature type="compositionally biased region" description="Low complexity" evidence="1">
    <location>
        <begin position="1"/>
        <end position="21"/>
    </location>
</feature>
<feature type="compositionally biased region" description="Basic and acidic residues" evidence="1">
    <location>
        <begin position="55"/>
        <end position="68"/>
    </location>
</feature>
<evidence type="ECO:0000313" key="2">
    <source>
        <dbReference type="RefSeq" id="XP_016492222.1"/>
    </source>
</evidence>
<dbReference type="RefSeq" id="XP_016492222.1">
    <property type="nucleotide sequence ID" value="XM_016636736.1"/>
</dbReference>
<dbReference type="OrthoDB" id="1328330at2759"/>